<evidence type="ECO:0000313" key="1">
    <source>
        <dbReference type="EMBL" id="KAK8087412.1"/>
    </source>
</evidence>
<dbReference type="Proteomes" id="UP001480595">
    <property type="component" value="Unassembled WGS sequence"/>
</dbReference>
<name>A0ABR1WW68_9PEZI</name>
<comment type="caution">
    <text evidence="1">The sequence shown here is derived from an EMBL/GenBank/DDBJ whole genome shotgun (WGS) entry which is preliminary data.</text>
</comment>
<gene>
    <name evidence="1" type="ORF">PG994_002386</name>
</gene>
<protein>
    <submittedName>
        <fullName evidence="1">Uncharacterized protein</fullName>
    </submittedName>
</protein>
<sequence length="411" mass="45741">MAQYLIPSSIQLDFIKAIRGLYEDACVDFAAEFPTKLGSDNLAISADTFKQDATNKMEEDKRDCTVAMTKAPEVISGASSSMESRIRTRLSAVESAEVLSSAKTLLMRGRVHEGLFLVERLVGYLEETFGVWHHLPLEARVVWCLLLTEIGQLGQAKFKCIDMIELKSEHLDRDHPLILEATSALVGLHRSNSCPTEAFFSTSENLISRSRNSLGAGSQQTLRYEFQKAALNLWVGNYVDGLKQLQDAASESKKRWGDDHPWTLSCVIEHSIALSRSGRIGECKGRLEGVLRIESRLFELDMDDCESDNFIDNLIKYLISAGRHKNDSREVHPSLLYALGAWAKNELTRCGAQPDQVIKAQTAILQIRKLSRSFGPSHLATLQAGLRLGQHPYGLILTQSGPKQLNLITAR</sequence>
<dbReference type="InterPro" id="IPR011990">
    <property type="entry name" value="TPR-like_helical_dom_sf"/>
</dbReference>
<accession>A0ABR1WW68</accession>
<dbReference type="EMBL" id="JAQQWL010000002">
    <property type="protein sequence ID" value="KAK8087412.1"/>
    <property type="molecule type" value="Genomic_DNA"/>
</dbReference>
<dbReference type="Gene3D" id="1.25.40.10">
    <property type="entry name" value="Tetratricopeptide repeat domain"/>
    <property type="match status" value="1"/>
</dbReference>
<proteinExistence type="predicted"/>
<dbReference type="GeneID" id="92086858"/>
<reference evidence="1 2" key="1">
    <citation type="submission" date="2023-01" db="EMBL/GenBank/DDBJ databases">
        <title>Analysis of 21 Apiospora genomes using comparative genomics revels a genus with tremendous synthesis potential of carbohydrate active enzymes and secondary metabolites.</title>
        <authorList>
            <person name="Sorensen T."/>
        </authorList>
    </citation>
    <scope>NUCLEOTIDE SEQUENCE [LARGE SCALE GENOMIC DNA]</scope>
    <source>
        <strain evidence="1 2">CBS 135458</strain>
    </source>
</reference>
<organism evidence="1 2">
    <name type="scientific">Apiospora phragmitis</name>
    <dbReference type="NCBI Taxonomy" id="2905665"/>
    <lineage>
        <taxon>Eukaryota</taxon>
        <taxon>Fungi</taxon>
        <taxon>Dikarya</taxon>
        <taxon>Ascomycota</taxon>
        <taxon>Pezizomycotina</taxon>
        <taxon>Sordariomycetes</taxon>
        <taxon>Xylariomycetidae</taxon>
        <taxon>Amphisphaeriales</taxon>
        <taxon>Apiosporaceae</taxon>
        <taxon>Apiospora</taxon>
    </lineage>
</organism>
<dbReference type="RefSeq" id="XP_066721936.1">
    <property type="nucleotide sequence ID" value="XM_066853795.1"/>
</dbReference>
<evidence type="ECO:0000313" key="2">
    <source>
        <dbReference type="Proteomes" id="UP001480595"/>
    </source>
</evidence>
<keyword evidence="2" id="KW-1185">Reference proteome</keyword>